<feature type="domain" description="ATP-grasp" evidence="5">
    <location>
        <begin position="125"/>
        <end position="327"/>
    </location>
</feature>
<keyword evidence="7" id="KW-1185">Reference proteome</keyword>
<keyword evidence="3 4" id="KW-0067">ATP-binding</keyword>
<dbReference type="PROSITE" id="PS50975">
    <property type="entry name" value="ATP_GRASP"/>
    <property type="match status" value="1"/>
</dbReference>
<dbReference type="Gene3D" id="3.40.50.20">
    <property type="match status" value="1"/>
</dbReference>
<gene>
    <name evidence="6" type="ORF">BST63_01270</name>
</gene>
<evidence type="ECO:0000259" key="5">
    <source>
        <dbReference type="PROSITE" id="PS50975"/>
    </source>
</evidence>
<dbReference type="InterPro" id="IPR013815">
    <property type="entry name" value="ATP_grasp_subdomain_1"/>
</dbReference>
<proteinExistence type="predicted"/>
<organism evidence="6 7">
    <name type="scientific">Bradyrhizobium canariense</name>
    <dbReference type="NCBI Taxonomy" id="255045"/>
    <lineage>
        <taxon>Bacteria</taxon>
        <taxon>Pseudomonadati</taxon>
        <taxon>Pseudomonadota</taxon>
        <taxon>Alphaproteobacteria</taxon>
        <taxon>Hyphomicrobiales</taxon>
        <taxon>Nitrobacteraceae</taxon>
        <taxon>Bradyrhizobium</taxon>
    </lineage>
</organism>
<dbReference type="SUPFAM" id="SSF56059">
    <property type="entry name" value="Glutathione synthetase ATP-binding domain-like"/>
    <property type="match status" value="1"/>
</dbReference>
<dbReference type="PANTHER" id="PTHR43585">
    <property type="entry name" value="FUMIPYRROLE BIOSYNTHESIS PROTEIN C"/>
    <property type="match status" value="1"/>
</dbReference>
<dbReference type="PANTHER" id="PTHR43585:SF2">
    <property type="entry name" value="ATP-GRASP ENZYME FSQD"/>
    <property type="match status" value="1"/>
</dbReference>
<dbReference type="Gene3D" id="3.30.1490.20">
    <property type="entry name" value="ATP-grasp fold, A domain"/>
    <property type="match status" value="1"/>
</dbReference>
<name>A0ABX3XBU1_9BRAD</name>
<keyword evidence="2 4" id="KW-0547">Nucleotide-binding</keyword>
<comment type="caution">
    <text evidence="6">The sequence shown here is derived from an EMBL/GenBank/DDBJ whole genome shotgun (WGS) entry which is preliminary data.</text>
</comment>
<evidence type="ECO:0000313" key="7">
    <source>
        <dbReference type="Proteomes" id="UP000193884"/>
    </source>
</evidence>
<evidence type="ECO:0000256" key="1">
    <source>
        <dbReference type="ARBA" id="ARBA00022598"/>
    </source>
</evidence>
<dbReference type="Proteomes" id="UP000193884">
    <property type="component" value="Unassembled WGS sequence"/>
</dbReference>
<evidence type="ECO:0000256" key="4">
    <source>
        <dbReference type="PROSITE-ProRule" id="PRU00409"/>
    </source>
</evidence>
<dbReference type="PROSITE" id="PS00867">
    <property type="entry name" value="CPSASE_2"/>
    <property type="match status" value="1"/>
</dbReference>
<dbReference type="SMART" id="SM01209">
    <property type="entry name" value="GARS_A"/>
    <property type="match status" value="1"/>
</dbReference>
<sequence length="425" mass="47092">MKVTVMSQHIVFIDSSRAGIETMHLAKKRGLRVSFIRAGYRHYIMTERNIRILSKLDNIIDISASTVENEVLCALEHIALVAPIDAVITELEPCVDVVARVCAQLGILFTSSSAVSAARDKLRAREIIQHAGLRCPQFRQVTAPREARAAAEAMGTPVVIKPQTGYFSLLAAIAPTPRDAECAAQKLLLGIDALPVHLQSQFRKGILVEEYLVGPLVSAEMGVLDDKFYRFMLSDHPRARQDECIEMGASMPANLSPDKMNACFLYAEAVARELGFDLGIFHAEMILTKEGPVLIEMNPRLMGGVMPSVYRHLTGESIQERLIDIHLGLPIRVKPPKYSGCVSARNIMPHHDAILADRVDMSWLKDCGSELIEFNPHRLDSGLAVRRAEILGWYHVRAKSFAEANTVADTILHRVERSIGVPLIH</sequence>
<accession>A0ABX3XBU1</accession>
<keyword evidence="1" id="KW-0436">Ligase</keyword>
<dbReference type="Pfam" id="PF13535">
    <property type="entry name" value="ATP-grasp_4"/>
    <property type="match status" value="1"/>
</dbReference>
<protein>
    <recommendedName>
        <fullName evidence="5">ATP-grasp domain-containing protein</fullName>
    </recommendedName>
</protein>
<reference evidence="6 7" key="1">
    <citation type="submission" date="2017-03" db="EMBL/GenBank/DDBJ databases">
        <title>Whole genome sequences of fourteen strains of Bradyrhizobium canariense and one strain of Bradyrhizobium japonicum isolated from Lupinus (Papilionoideae: Genisteae) species in Algeria.</title>
        <authorList>
            <person name="Crovadore J."/>
            <person name="Chekireb D."/>
            <person name="Brachmann A."/>
            <person name="Chablais R."/>
            <person name="Cochard B."/>
            <person name="Lefort F."/>
        </authorList>
    </citation>
    <scope>NUCLEOTIDE SEQUENCE [LARGE SCALE GENOMIC DNA]</scope>
    <source>
        <strain evidence="6 7">UBMAN05</strain>
    </source>
</reference>
<dbReference type="InterPro" id="IPR005479">
    <property type="entry name" value="CPAse_ATP-bd"/>
</dbReference>
<dbReference type="EMBL" id="NAFK01000100">
    <property type="protein sequence ID" value="OSJ35874.1"/>
    <property type="molecule type" value="Genomic_DNA"/>
</dbReference>
<evidence type="ECO:0000256" key="3">
    <source>
        <dbReference type="ARBA" id="ARBA00022840"/>
    </source>
</evidence>
<evidence type="ECO:0000256" key="2">
    <source>
        <dbReference type="ARBA" id="ARBA00022741"/>
    </source>
</evidence>
<evidence type="ECO:0000313" key="6">
    <source>
        <dbReference type="EMBL" id="OSJ35874.1"/>
    </source>
</evidence>
<dbReference type="InterPro" id="IPR011761">
    <property type="entry name" value="ATP-grasp"/>
</dbReference>
<dbReference type="InterPro" id="IPR052032">
    <property type="entry name" value="ATP-dep_AA_Ligase"/>
</dbReference>
<dbReference type="Gene3D" id="3.30.470.20">
    <property type="entry name" value="ATP-grasp fold, B domain"/>
    <property type="match status" value="1"/>
</dbReference>